<dbReference type="AlphaFoldDB" id="A0A0D9WX89"/>
<organism evidence="2 3">
    <name type="scientific">Leersia perrieri</name>
    <dbReference type="NCBI Taxonomy" id="77586"/>
    <lineage>
        <taxon>Eukaryota</taxon>
        <taxon>Viridiplantae</taxon>
        <taxon>Streptophyta</taxon>
        <taxon>Embryophyta</taxon>
        <taxon>Tracheophyta</taxon>
        <taxon>Spermatophyta</taxon>
        <taxon>Magnoliopsida</taxon>
        <taxon>Liliopsida</taxon>
        <taxon>Poales</taxon>
        <taxon>Poaceae</taxon>
        <taxon>BOP clade</taxon>
        <taxon>Oryzoideae</taxon>
        <taxon>Oryzeae</taxon>
        <taxon>Oryzinae</taxon>
        <taxon>Leersia</taxon>
    </lineage>
</organism>
<sequence>MDEWDLDIPLMATDLQVQGCCHRVPVVYGDNLRVLDIYLLEHHDAPLLPSLLSLTPQNVKVAGKVLFVPGEWCPHLEELRLENPLLDIRLPLLKLLVMETSTCSRETASSVYVSCVSCAGSCRPFHDGEDEHRRGRRHQRDNTGAEAHLRPHIVATRLISGMIT</sequence>
<proteinExistence type="predicted"/>
<dbReference type="HOGENOM" id="CLU_1621409_0_0_1"/>
<keyword evidence="3" id="KW-1185">Reference proteome</keyword>
<reference evidence="2 3" key="1">
    <citation type="submission" date="2012-08" db="EMBL/GenBank/DDBJ databases">
        <title>Oryza genome evolution.</title>
        <authorList>
            <person name="Wing R.A."/>
        </authorList>
    </citation>
    <scope>NUCLEOTIDE SEQUENCE</scope>
</reference>
<dbReference type="Gramene" id="LPERR07G07470.1">
    <property type="protein sequence ID" value="LPERR07G07470.1"/>
    <property type="gene ID" value="LPERR07G07470"/>
</dbReference>
<evidence type="ECO:0000256" key="1">
    <source>
        <dbReference type="SAM" id="MobiDB-lite"/>
    </source>
</evidence>
<feature type="region of interest" description="Disordered" evidence="1">
    <location>
        <begin position="128"/>
        <end position="147"/>
    </location>
</feature>
<reference evidence="2" key="3">
    <citation type="submission" date="2015-04" db="UniProtKB">
        <authorList>
            <consortium name="EnsemblPlants"/>
        </authorList>
    </citation>
    <scope>IDENTIFICATION</scope>
</reference>
<protein>
    <submittedName>
        <fullName evidence="2">Uncharacterized protein</fullName>
    </submittedName>
</protein>
<dbReference type="STRING" id="77586.A0A0D9WX89"/>
<accession>A0A0D9WX89</accession>
<dbReference type="Proteomes" id="UP000032180">
    <property type="component" value="Chromosome 7"/>
</dbReference>
<evidence type="ECO:0000313" key="3">
    <source>
        <dbReference type="Proteomes" id="UP000032180"/>
    </source>
</evidence>
<dbReference type="EnsemblPlants" id="LPERR07G07470.1">
    <property type="protein sequence ID" value="LPERR07G07470.1"/>
    <property type="gene ID" value="LPERR07G07470"/>
</dbReference>
<reference evidence="3" key="2">
    <citation type="submission" date="2013-12" db="EMBL/GenBank/DDBJ databases">
        <authorList>
            <person name="Yu Y."/>
            <person name="Lee S."/>
            <person name="de Baynast K."/>
            <person name="Wissotski M."/>
            <person name="Liu L."/>
            <person name="Talag J."/>
            <person name="Goicoechea J."/>
            <person name="Angelova A."/>
            <person name="Jetty R."/>
            <person name="Kudrna D."/>
            <person name="Golser W."/>
            <person name="Rivera L."/>
            <person name="Zhang J."/>
            <person name="Wing R."/>
        </authorList>
    </citation>
    <scope>NUCLEOTIDE SEQUENCE</scope>
</reference>
<name>A0A0D9WX89_9ORYZ</name>
<evidence type="ECO:0000313" key="2">
    <source>
        <dbReference type="EnsemblPlants" id="LPERR07G07470.1"/>
    </source>
</evidence>